<dbReference type="SUPFAM" id="SSF51905">
    <property type="entry name" value="FAD/NAD(P)-binding domain"/>
    <property type="match status" value="1"/>
</dbReference>
<dbReference type="AlphaFoldDB" id="A0A6J4HN11"/>
<feature type="domain" description="FAD/NAD(P)-binding" evidence="4">
    <location>
        <begin position="14"/>
        <end position="289"/>
    </location>
</feature>
<dbReference type="PRINTS" id="PR00469">
    <property type="entry name" value="PNDRDTASEII"/>
</dbReference>
<dbReference type="EMBL" id="CADCTA010000047">
    <property type="protein sequence ID" value="CAA9227024.1"/>
    <property type="molecule type" value="Genomic_DNA"/>
</dbReference>
<dbReference type="Pfam" id="PF07992">
    <property type="entry name" value="Pyr_redox_2"/>
    <property type="match status" value="1"/>
</dbReference>
<keyword evidence="3" id="KW-0812">Transmembrane</keyword>
<protein>
    <submittedName>
        <fullName evidence="5">Thioredoxin reductase</fullName>
        <ecNumber evidence="5">1.8.1.9</ecNumber>
    </submittedName>
</protein>
<sequence>MLQYKDLDDPRVREVIIIGGGVAGLSAAIYLGRAQRDTLVISSGRSMAHWEPIVGNYLGFSDGISGDELVRQGRLQAERHDVHFADDRVEELRAYGTEFVVRGRKSTYHAKRILLATGIFHLPPEIRGVSECLGHSMFFCKDCDGIRVREKRIAICGANDEAVEYALGMLLYSPCVMIATNGEKPHWSEQHARWIEEYEIPVHLGRIHDVEHEERQVLGLHFEDGQEVKIDNIFTTRGDIFHTGLAEQLGAELDEEGQIKVDAKMRTSVPNVYAAGCVTPANCQMIIAAGQGATAGQAINRDLFEEGLQTHTLRRFRAIQLLEEETVPEGV</sequence>
<dbReference type="InterPro" id="IPR050097">
    <property type="entry name" value="Ferredoxin-NADP_redctase_2"/>
</dbReference>
<keyword evidence="3" id="KW-0472">Membrane</keyword>
<feature type="transmembrane region" description="Helical" evidence="3">
    <location>
        <begin position="12"/>
        <end position="32"/>
    </location>
</feature>
<dbReference type="PRINTS" id="PR00368">
    <property type="entry name" value="FADPNR"/>
</dbReference>
<evidence type="ECO:0000259" key="4">
    <source>
        <dbReference type="Pfam" id="PF07992"/>
    </source>
</evidence>
<evidence type="ECO:0000313" key="5">
    <source>
        <dbReference type="EMBL" id="CAA9227024.1"/>
    </source>
</evidence>
<organism evidence="5">
    <name type="scientific">uncultured Chthoniobacterales bacterium</name>
    <dbReference type="NCBI Taxonomy" id="1836801"/>
    <lineage>
        <taxon>Bacteria</taxon>
        <taxon>Pseudomonadati</taxon>
        <taxon>Verrucomicrobiota</taxon>
        <taxon>Spartobacteria</taxon>
        <taxon>Chthoniobacterales</taxon>
        <taxon>environmental samples</taxon>
    </lineage>
</organism>
<gene>
    <name evidence="5" type="ORF">AVDCRST_MAG42-911</name>
</gene>
<keyword evidence="2 5" id="KW-0560">Oxidoreductase</keyword>
<evidence type="ECO:0000256" key="1">
    <source>
        <dbReference type="ARBA" id="ARBA00022630"/>
    </source>
</evidence>
<name>A0A6J4HN11_9BACT</name>
<dbReference type="InterPro" id="IPR036188">
    <property type="entry name" value="FAD/NAD-bd_sf"/>
</dbReference>
<dbReference type="EC" id="1.8.1.9" evidence="5"/>
<dbReference type="GO" id="GO:0004791">
    <property type="term" value="F:thioredoxin-disulfide reductase (NADPH) activity"/>
    <property type="evidence" value="ECO:0007669"/>
    <property type="project" value="UniProtKB-EC"/>
</dbReference>
<accession>A0A6J4HN11</accession>
<keyword evidence="3" id="KW-1133">Transmembrane helix</keyword>
<evidence type="ECO:0000256" key="3">
    <source>
        <dbReference type="SAM" id="Phobius"/>
    </source>
</evidence>
<dbReference type="Gene3D" id="3.50.50.60">
    <property type="entry name" value="FAD/NAD(P)-binding domain"/>
    <property type="match status" value="2"/>
</dbReference>
<proteinExistence type="predicted"/>
<dbReference type="InterPro" id="IPR023753">
    <property type="entry name" value="FAD/NAD-binding_dom"/>
</dbReference>
<reference evidence="5" key="1">
    <citation type="submission" date="2020-02" db="EMBL/GenBank/DDBJ databases">
        <authorList>
            <person name="Meier V. D."/>
        </authorList>
    </citation>
    <scope>NUCLEOTIDE SEQUENCE</scope>
    <source>
        <strain evidence="5">AVDCRST_MAG42</strain>
    </source>
</reference>
<dbReference type="PANTHER" id="PTHR48105">
    <property type="entry name" value="THIOREDOXIN REDUCTASE 1-RELATED-RELATED"/>
    <property type="match status" value="1"/>
</dbReference>
<evidence type="ECO:0000256" key="2">
    <source>
        <dbReference type="ARBA" id="ARBA00023002"/>
    </source>
</evidence>
<keyword evidence="1" id="KW-0285">Flavoprotein</keyword>